<comment type="caution">
    <text evidence="12">The sequence shown here is derived from an EMBL/GenBank/DDBJ whole genome shotgun (WGS) entry which is preliminary data.</text>
</comment>
<proteinExistence type="inferred from homology"/>
<dbReference type="CDD" id="cd01672">
    <property type="entry name" value="TMPK"/>
    <property type="match status" value="1"/>
</dbReference>
<dbReference type="RefSeq" id="WP_106064213.1">
    <property type="nucleotide sequence ID" value="NZ_PVXO01000057.1"/>
</dbReference>
<evidence type="ECO:0000313" key="12">
    <source>
        <dbReference type="EMBL" id="PRR77881.1"/>
    </source>
</evidence>
<dbReference type="PANTHER" id="PTHR10344:SF4">
    <property type="entry name" value="UMP-CMP KINASE 2, MITOCHONDRIAL"/>
    <property type="match status" value="1"/>
</dbReference>
<accession>A0A2T0B2A1</accession>
<evidence type="ECO:0000256" key="7">
    <source>
        <dbReference type="ARBA" id="ARBA00022777"/>
    </source>
</evidence>
<comment type="catalytic activity">
    <reaction evidence="9 10">
        <text>dTMP + ATP = dTDP + ADP</text>
        <dbReference type="Rhea" id="RHEA:13517"/>
        <dbReference type="ChEBI" id="CHEBI:30616"/>
        <dbReference type="ChEBI" id="CHEBI:58369"/>
        <dbReference type="ChEBI" id="CHEBI:63528"/>
        <dbReference type="ChEBI" id="CHEBI:456216"/>
        <dbReference type="EC" id="2.7.4.9"/>
    </reaction>
</comment>
<reference evidence="12 13" key="1">
    <citation type="submission" date="2018-03" db="EMBL/GenBank/DDBJ databases">
        <title>Genome sequence of Clostridium liquoris DSM 100320.</title>
        <authorList>
            <person name="Poehlein A."/>
            <person name="Daniel R."/>
        </authorList>
    </citation>
    <scope>NUCLEOTIDE SEQUENCE [LARGE SCALE GENOMIC DNA]</scope>
    <source>
        <strain evidence="12 13">DSM 100320</strain>
    </source>
</reference>
<evidence type="ECO:0000256" key="2">
    <source>
        <dbReference type="ARBA" id="ARBA00012980"/>
    </source>
</evidence>
<dbReference type="GO" id="GO:0006235">
    <property type="term" value="P:dTTP biosynthetic process"/>
    <property type="evidence" value="ECO:0007669"/>
    <property type="project" value="UniProtKB-UniRule"/>
</dbReference>
<organism evidence="12 13">
    <name type="scientific">Clostridium liquoris</name>
    <dbReference type="NCBI Taxonomy" id="1289519"/>
    <lineage>
        <taxon>Bacteria</taxon>
        <taxon>Bacillati</taxon>
        <taxon>Bacillota</taxon>
        <taxon>Clostridia</taxon>
        <taxon>Eubacteriales</taxon>
        <taxon>Clostridiaceae</taxon>
        <taxon>Clostridium</taxon>
    </lineage>
</organism>
<evidence type="ECO:0000256" key="6">
    <source>
        <dbReference type="ARBA" id="ARBA00022741"/>
    </source>
</evidence>
<dbReference type="EMBL" id="PVXO01000057">
    <property type="protein sequence ID" value="PRR77881.1"/>
    <property type="molecule type" value="Genomic_DNA"/>
</dbReference>
<keyword evidence="4 10" id="KW-0808">Transferase</keyword>
<dbReference type="EC" id="2.7.4.9" evidence="2 10"/>
<evidence type="ECO:0000256" key="9">
    <source>
        <dbReference type="ARBA" id="ARBA00048743"/>
    </source>
</evidence>
<comment type="similarity">
    <text evidence="1 10">Belongs to the thymidylate kinase family.</text>
</comment>
<keyword evidence="5 10" id="KW-0545">Nucleotide biosynthesis</keyword>
<gene>
    <name evidence="10 12" type="primary">tmk</name>
    <name evidence="12" type="ORF">CLLI_21420</name>
</gene>
<dbReference type="FunFam" id="3.40.50.300:FF:002288">
    <property type="entry name" value="Probable thymidylate kinase"/>
    <property type="match status" value="1"/>
</dbReference>
<comment type="function">
    <text evidence="10">Phosphorylation of dTMP to form dTDP in both de novo and salvage pathways of dTTP synthesis.</text>
</comment>
<keyword evidence="7 10" id="KW-0418">Kinase</keyword>
<dbReference type="OrthoDB" id="9774907at2"/>
<dbReference type="Proteomes" id="UP000239706">
    <property type="component" value="Unassembled WGS sequence"/>
</dbReference>
<dbReference type="GO" id="GO:0005829">
    <property type="term" value="C:cytosol"/>
    <property type="evidence" value="ECO:0007669"/>
    <property type="project" value="TreeGrafter"/>
</dbReference>
<keyword evidence="6 10" id="KW-0547">Nucleotide-binding</keyword>
<comment type="caution">
    <text evidence="10">Lacks conserved residue(s) required for the propagation of feature annotation.</text>
</comment>
<dbReference type="InterPro" id="IPR027417">
    <property type="entry name" value="P-loop_NTPase"/>
</dbReference>
<evidence type="ECO:0000313" key="13">
    <source>
        <dbReference type="Proteomes" id="UP000239706"/>
    </source>
</evidence>
<feature type="domain" description="Thymidylate kinase-like" evidence="11">
    <location>
        <begin position="13"/>
        <end position="203"/>
    </location>
</feature>
<dbReference type="InterPro" id="IPR018094">
    <property type="entry name" value="Thymidylate_kinase"/>
</dbReference>
<sequence length="228" mass="26426">MKEIKKGKLIVLEACDGSGKATQTKKLYERLILEGYDVLKVEYPNYESDSSALIKMYLNGEFGDKPEDVNAYTASTFYAVDRYASFKKHWEGFYDKGGIVLADRYTTSNMVHQASKIDNLEEKNKFLNWLCDLEFNLMGLPIPDVVVFLNMPPEYSKKLISNRKNKFTGEEEKDIHEKNEEYLIHSYKNACKIAEKYNWKQIDCISAGNIKTIDDIHEEIYEAIIKKL</sequence>
<dbReference type="HAMAP" id="MF_00165">
    <property type="entry name" value="Thymidylate_kinase"/>
    <property type="match status" value="1"/>
</dbReference>
<keyword evidence="13" id="KW-1185">Reference proteome</keyword>
<dbReference type="GO" id="GO:0006227">
    <property type="term" value="P:dUDP biosynthetic process"/>
    <property type="evidence" value="ECO:0007669"/>
    <property type="project" value="TreeGrafter"/>
</dbReference>
<evidence type="ECO:0000256" key="1">
    <source>
        <dbReference type="ARBA" id="ARBA00009776"/>
    </source>
</evidence>
<name>A0A2T0B2A1_9CLOT</name>
<evidence type="ECO:0000259" key="11">
    <source>
        <dbReference type="Pfam" id="PF02223"/>
    </source>
</evidence>
<evidence type="ECO:0000256" key="5">
    <source>
        <dbReference type="ARBA" id="ARBA00022727"/>
    </source>
</evidence>
<dbReference type="SUPFAM" id="SSF52540">
    <property type="entry name" value="P-loop containing nucleoside triphosphate hydrolases"/>
    <property type="match status" value="1"/>
</dbReference>
<evidence type="ECO:0000256" key="4">
    <source>
        <dbReference type="ARBA" id="ARBA00022679"/>
    </source>
</evidence>
<protein>
    <recommendedName>
        <fullName evidence="3 10">Thymidylate kinase</fullName>
        <ecNumber evidence="2 10">2.7.4.9</ecNumber>
    </recommendedName>
    <alternativeName>
        <fullName evidence="10">dTMP kinase</fullName>
    </alternativeName>
</protein>
<dbReference type="Gene3D" id="3.40.50.300">
    <property type="entry name" value="P-loop containing nucleotide triphosphate hydrolases"/>
    <property type="match status" value="1"/>
</dbReference>
<dbReference type="AlphaFoldDB" id="A0A2T0B2A1"/>
<evidence type="ECO:0000256" key="10">
    <source>
        <dbReference type="HAMAP-Rule" id="MF_00165"/>
    </source>
</evidence>
<evidence type="ECO:0000256" key="8">
    <source>
        <dbReference type="ARBA" id="ARBA00022840"/>
    </source>
</evidence>
<dbReference type="GO" id="GO:0004798">
    <property type="term" value="F:dTMP kinase activity"/>
    <property type="evidence" value="ECO:0007669"/>
    <property type="project" value="UniProtKB-UniRule"/>
</dbReference>
<dbReference type="Pfam" id="PF02223">
    <property type="entry name" value="Thymidylate_kin"/>
    <property type="match status" value="1"/>
</dbReference>
<dbReference type="InterPro" id="IPR039430">
    <property type="entry name" value="Thymidylate_kin-like_dom"/>
</dbReference>
<dbReference type="PANTHER" id="PTHR10344">
    <property type="entry name" value="THYMIDYLATE KINASE"/>
    <property type="match status" value="1"/>
</dbReference>
<dbReference type="GO" id="GO:0006233">
    <property type="term" value="P:dTDP biosynthetic process"/>
    <property type="evidence" value="ECO:0007669"/>
    <property type="project" value="InterPro"/>
</dbReference>
<evidence type="ECO:0000256" key="3">
    <source>
        <dbReference type="ARBA" id="ARBA00017144"/>
    </source>
</evidence>
<dbReference type="GO" id="GO:0005524">
    <property type="term" value="F:ATP binding"/>
    <property type="evidence" value="ECO:0007669"/>
    <property type="project" value="UniProtKB-UniRule"/>
</dbReference>
<keyword evidence="8 10" id="KW-0067">ATP-binding</keyword>